<feature type="transmembrane region" description="Helical" evidence="1">
    <location>
        <begin position="121"/>
        <end position="139"/>
    </location>
</feature>
<gene>
    <name evidence="2" type="ORF">FK529_03330</name>
</gene>
<sequence length="335" mass="35819">MTDDDDVRDILGMRHTGAKVLVWGFAATFAVLAWYARSDLDRDWPQALGVAALLVGALVLIRAPGDPLPYRWTAVVAGGGPIAALSVFPFLPGEYAFALTTWPIGGGAVLSAYLAVRGRIAITWLSVALTAAVVVWWAVDRGHGAVDGVLRCLPSTTVTLTATFFALTLRPVARQTFAMRARTTERRAAEAAAATAREERSRRRDFLDREARPMLERLATGVPLTAQERLECRIVEARLRDSVRAPGLLSPRLTAAADSARRRGVDVVLLDDGGLRDLAPPAAAAIRDRIAEAVESLPRGAVTARAVPPGRALAATILLRDVDGTTTRIELPGPA</sequence>
<dbReference type="RefSeq" id="WP_146559624.1">
    <property type="nucleotide sequence ID" value="NZ_VIGW01000002.1"/>
</dbReference>
<keyword evidence="1" id="KW-1133">Transmembrane helix</keyword>
<dbReference type="OrthoDB" id="4465106at2"/>
<evidence type="ECO:0000313" key="3">
    <source>
        <dbReference type="Proteomes" id="UP000317291"/>
    </source>
</evidence>
<feature type="transmembrane region" description="Helical" evidence="1">
    <location>
        <begin position="73"/>
        <end position="91"/>
    </location>
</feature>
<feature type="transmembrane region" description="Helical" evidence="1">
    <location>
        <begin position="44"/>
        <end position="61"/>
    </location>
</feature>
<protein>
    <submittedName>
        <fullName evidence="2">Uncharacterized protein</fullName>
    </submittedName>
</protein>
<reference evidence="2 3" key="1">
    <citation type="submission" date="2019-06" db="EMBL/GenBank/DDBJ databases">
        <title>Tsukamurella conjunctivitidis sp. nov., Tsukamurella assacharolytica sp. nov. and Tsukamurella sputae sp. nov. isolated from patients with conjunctivitis, bacteraemia (lymphoma) and respiratory infection (sputum) in Hong Kong.</title>
        <authorList>
            <person name="Teng J.L.L."/>
            <person name="Lee H.H."/>
            <person name="Fong J.Y.H."/>
            <person name="Fok K.M.N."/>
            <person name="Lau S.K.P."/>
            <person name="Woo P.C.Y."/>
        </authorList>
    </citation>
    <scope>NUCLEOTIDE SEQUENCE [LARGE SCALE GENOMIC DNA]</scope>
    <source>
        <strain evidence="2 3">HKU71</strain>
    </source>
</reference>
<keyword evidence="1" id="KW-0812">Transmembrane</keyword>
<dbReference type="AlphaFoldDB" id="A0A5C5RBY8"/>
<evidence type="ECO:0000256" key="1">
    <source>
        <dbReference type="SAM" id="Phobius"/>
    </source>
</evidence>
<dbReference type="Proteomes" id="UP000317291">
    <property type="component" value="Unassembled WGS sequence"/>
</dbReference>
<feature type="transmembrane region" description="Helical" evidence="1">
    <location>
        <begin position="97"/>
        <end position="116"/>
    </location>
</feature>
<name>A0A5C5RBY8_9ACTN</name>
<feature type="transmembrane region" description="Helical" evidence="1">
    <location>
        <begin position="154"/>
        <end position="173"/>
    </location>
</feature>
<feature type="transmembrane region" description="Helical" evidence="1">
    <location>
        <begin position="20"/>
        <end position="38"/>
    </location>
</feature>
<keyword evidence="3" id="KW-1185">Reference proteome</keyword>
<accession>A0A5C5RBY8</accession>
<organism evidence="2 3">
    <name type="scientific">Tsukamurella asaccharolytica</name>
    <dbReference type="NCBI Taxonomy" id="2592067"/>
    <lineage>
        <taxon>Bacteria</taxon>
        <taxon>Bacillati</taxon>
        <taxon>Actinomycetota</taxon>
        <taxon>Actinomycetes</taxon>
        <taxon>Mycobacteriales</taxon>
        <taxon>Tsukamurellaceae</taxon>
        <taxon>Tsukamurella</taxon>
    </lineage>
</organism>
<dbReference type="EMBL" id="VIGW01000002">
    <property type="protein sequence ID" value="TWS20400.1"/>
    <property type="molecule type" value="Genomic_DNA"/>
</dbReference>
<keyword evidence="1" id="KW-0472">Membrane</keyword>
<evidence type="ECO:0000313" key="2">
    <source>
        <dbReference type="EMBL" id="TWS20400.1"/>
    </source>
</evidence>
<proteinExistence type="predicted"/>
<comment type="caution">
    <text evidence="2">The sequence shown here is derived from an EMBL/GenBank/DDBJ whole genome shotgun (WGS) entry which is preliminary data.</text>
</comment>